<accession>A0A0E0QGD7</accession>
<dbReference type="HOGENOM" id="CLU_2562410_0_0_1"/>
<dbReference type="Proteomes" id="UP000008022">
    <property type="component" value="Unassembled WGS sequence"/>
</dbReference>
<evidence type="ECO:0000313" key="2">
    <source>
        <dbReference type="Proteomes" id="UP000008022"/>
    </source>
</evidence>
<evidence type="ECO:0000313" key="1">
    <source>
        <dbReference type="EnsemblPlants" id="ORUFI08G09020.1"/>
    </source>
</evidence>
<organism evidence="1 2">
    <name type="scientific">Oryza rufipogon</name>
    <name type="common">Brownbeard rice</name>
    <name type="synonym">Asian wild rice</name>
    <dbReference type="NCBI Taxonomy" id="4529"/>
    <lineage>
        <taxon>Eukaryota</taxon>
        <taxon>Viridiplantae</taxon>
        <taxon>Streptophyta</taxon>
        <taxon>Embryophyta</taxon>
        <taxon>Tracheophyta</taxon>
        <taxon>Spermatophyta</taxon>
        <taxon>Magnoliopsida</taxon>
        <taxon>Liliopsida</taxon>
        <taxon>Poales</taxon>
        <taxon>Poaceae</taxon>
        <taxon>BOP clade</taxon>
        <taxon>Oryzoideae</taxon>
        <taxon>Oryzeae</taxon>
        <taxon>Oryzinae</taxon>
        <taxon>Oryza</taxon>
    </lineage>
</organism>
<keyword evidence="2" id="KW-1185">Reference proteome</keyword>
<reference evidence="2" key="1">
    <citation type="submission" date="2013-06" db="EMBL/GenBank/DDBJ databases">
        <authorList>
            <person name="Zhao Q."/>
        </authorList>
    </citation>
    <scope>NUCLEOTIDE SEQUENCE</scope>
    <source>
        <strain evidence="2">cv. W1943</strain>
    </source>
</reference>
<name>A0A0E0QGD7_ORYRU</name>
<dbReference type="Gramene" id="ORUFI08G09020.1">
    <property type="protein sequence ID" value="ORUFI08G09020.1"/>
    <property type="gene ID" value="ORUFI08G09020"/>
</dbReference>
<dbReference type="EnsemblPlants" id="ORUFI08G09020.1">
    <property type="protein sequence ID" value="ORUFI08G09020.1"/>
    <property type="gene ID" value="ORUFI08G09020"/>
</dbReference>
<dbReference type="AlphaFoldDB" id="A0A0E0QGD7"/>
<proteinExistence type="predicted"/>
<sequence length="82" mass="9782">MNSARFRRFTGELEHRLPEQSIVSSSPPLIKRLAAELELMHGHQRDMWTQQDLMMMMMGQKYHPRMRTYRMLLYSAIVMALV</sequence>
<protein>
    <submittedName>
        <fullName evidence="1">Uncharacterized protein</fullName>
    </submittedName>
</protein>
<reference evidence="1" key="2">
    <citation type="submission" date="2015-06" db="UniProtKB">
        <authorList>
            <consortium name="EnsemblPlants"/>
        </authorList>
    </citation>
    <scope>IDENTIFICATION</scope>
</reference>